<accession>A0A1E3NJ77</accession>
<evidence type="ECO:0000313" key="1">
    <source>
        <dbReference type="EMBL" id="ODQ45403.1"/>
    </source>
</evidence>
<sequence length="628" mass="73275">MRFISRTSVFVFARRFASEVKTGAEAVELPLTSTPFEGKELDRKEYRSSKHKITQSPSEYRESHAIFLKQNLERWISNQQTFPKGDENDFEIFNKLHHNPIRKNVPEYPESISGLKFQESTESDRENVLSYFKELTRFSYPKKEKFIAKAIKQVYKKYRSLKTVQDEYLCYSVKKNNGESVTRLLKNKPIYYQRPSTYSTLLEMTSIFKNSKNSLASLRSITKRLDNNNIPISNELVYKLYYMLPIDASRFMVKQLEDKMDVRTLLNDVPYLRIESFDEMKQKLLLDEVKFTYASYIQLSKLMTRENRIAEGLNFIQRLVFMHRLELPLSLCKYTVDLVLAHDPHLCVPFAVSMQRFTGCSLKMYAAYRATVLLLASKVLTKETITLFKLLVASSTWKVKIFTNELLQHISESDNRGELLEFFASSIEDADHAELKRVFQTFYASNDIAFKPGFDASFYEPIYRLFPTYKKFDIMRTEVFSDNKDLRQQWEATIVPYASSNKPLFYKLCREVGATLVERGEYEKVVPFVQYVKNVHDCNIEYDTYLGLFLKLVSLDEPNTAQVQLAILLAHYVNLRRTMMVKAFLDKYPTTDEVFAALENDKASKNLDQAWALLVKETAWPLDGPPAL</sequence>
<evidence type="ECO:0008006" key="3">
    <source>
        <dbReference type="Google" id="ProtNLM"/>
    </source>
</evidence>
<organism evidence="1 2">
    <name type="scientific">Pichia membranifaciens NRRL Y-2026</name>
    <dbReference type="NCBI Taxonomy" id="763406"/>
    <lineage>
        <taxon>Eukaryota</taxon>
        <taxon>Fungi</taxon>
        <taxon>Dikarya</taxon>
        <taxon>Ascomycota</taxon>
        <taxon>Saccharomycotina</taxon>
        <taxon>Pichiomycetes</taxon>
        <taxon>Pichiales</taxon>
        <taxon>Pichiaceae</taxon>
        <taxon>Pichia</taxon>
    </lineage>
</organism>
<name>A0A1E3NJ77_9ASCO</name>
<dbReference type="GeneID" id="30178476"/>
<dbReference type="OrthoDB" id="3997696at2759"/>
<protein>
    <recommendedName>
        <fullName evidence="3">ATPase expression protein 1</fullName>
    </recommendedName>
</protein>
<dbReference type="AlphaFoldDB" id="A0A1E3NJ77"/>
<dbReference type="RefSeq" id="XP_019016516.1">
    <property type="nucleotide sequence ID" value="XM_019161789.1"/>
</dbReference>
<evidence type="ECO:0000313" key="2">
    <source>
        <dbReference type="Proteomes" id="UP000094455"/>
    </source>
</evidence>
<keyword evidence="2" id="KW-1185">Reference proteome</keyword>
<dbReference type="Proteomes" id="UP000094455">
    <property type="component" value="Unassembled WGS sequence"/>
</dbReference>
<dbReference type="EMBL" id="KV454005">
    <property type="protein sequence ID" value="ODQ45403.1"/>
    <property type="molecule type" value="Genomic_DNA"/>
</dbReference>
<proteinExistence type="predicted"/>
<gene>
    <name evidence="1" type="ORF">PICMEDRAFT_17876</name>
</gene>
<reference evidence="1 2" key="1">
    <citation type="journal article" date="2016" name="Proc. Natl. Acad. Sci. U.S.A.">
        <title>Comparative genomics of biotechnologically important yeasts.</title>
        <authorList>
            <person name="Riley R."/>
            <person name="Haridas S."/>
            <person name="Wolfe K.H."/>
            <person name="Lopes M.R."/>
            <person name="Hittinger C.T."/>
            <person name="Goeker M."/>
            <person name="Salamov A.A."/>
            <person name="Wisecaver J.H."/>
            <person name="Long T.M."/>
            <person name="Calvey C.H."/>
            <person name="Aerts A.L."/>
            <person name="Barry K.W."/>
            <person name="Choi C."/>
            <person name="Clum A."/>
            <person name="Coughlan A.Y."/>
            <person name="Deshpande S."/>
            <person name="Douglass A.P."/>
            <person name="Hanson S.J."/>
            <person name="Klenk H.-P."/>
            <person name="LaButti K.M."/>
            <person name="Lapidus A."/>
            <person name="Lindquist E.A."/>
            <person name="Lipzen A.M."/>
            <person name="Meier-Kolthoff J.P."/>
            <person name="Ohm R.A."/>
            <person name="Otillar R.P."/>
            <person name="Pangilinan J.L."/>
            <person name="Peng Y."/>
            <person name="Rokas A."/>
            <person name="Rosa C.A."/>
            <person name="Scheuner C."/>
            <person name="Sibirny A.A."/>
            <person name="Slot J.C."/>
            <person name="Stielow J.B."/>
            <person name="Sun H."/>
            <person name="Kurtzman C.P."/>
            <person name="Blackwell M."/>
            <person name="Grigoriev I.V."/>
            <person name="Jeffries T.W."/>
        </authorList>
    </citation>
    <scope>NUCLEOTIDE SEQUENCE [LARGE SCALE GENOMIC DNA]</scope>
    <source>
        <strain evidence="1 2">NRRL Y-2026</strain>
    </source>
</reference>